<organism evidence="3 4">
    <name type="scientific">Candidatus Phycorickettsia trachydisci</name>
    <dbReference type="NCBI Taxonomy" id="2115978"/>
    <lineage>
        <taxon>Bacteria</taxon>
        <taxon>Pseudomonadati</taxon>
        <taxon>Pseudomonadota</taxon>
        <taxon>Alphaproteobacteria</taxon>
        <taxon>Rickettsiales</taxon>
        <taxon>Rickettsiaceae</taxon>
        <taxon>Candidatus Phycorickettsia</taxon>
    </lineage>
</organism>
<dbReference type="SUPFAM" id="SSF54197">
    <property type="entry name" value="HIT-like"/>
    <property type="match status" value="1"/>
</dbReference>
<gene>
    <name evidence="3" type="ORF">phytr_8700</name>
</gene>
<sequence length="156" mass="17566">MKHCIFCGIVAQTQKSHIIWESENHIAFLSIFPNMKGVTVVIPKKHFSSYAFSLNDEELTQLVLAAKHVAVNILDKKLKGVGRTGLVLEGFGVDHVHAKLFPLPNTASYAKNWQQIQSNVDHYFHEYPGYICTNDGPKADDQELAKLAKRLSNNNY</sequence>
<dbReference type="GO" id="GO:0009117">
    <property type="term" value="P:nucleotide metabolic process"/>
    <property type="evidence" value="ECO:0007669"/>
    <property type="project" value="TreeGrafter"/>
</dbReference>
<dbReference type="InterPro" id="IPR036265">
    <property type="entry name" value="HIT-like_sf"/>
</dbReference>
<dbReference type="EMBL" id="CP027845">
    <property type="protein sequence ID" value="AVP87801.1"/>
    <property type="molecule type" value="Genomic_DNA"/>
</dbReference>
<protein>
    <recommendedName>
        <fullName evidence="2">HIT domain-containing protein</fullName>
    </recommendedName>
</protein>
<evidence type="ECO:0000259" key="2">
    <source>
        <dbReference type="PROSITE" id="PS51084"/>
    </source>
</evidence>
<dbReference type="PANTHER" id="PTHR46648:SF1">
    <property type="entry name" value="ADENOSINE 5'-MONOPHOSPHORAMIDASE HNT1"/>
    <property type="match status" value="1"/>
</dbReference>
<keyword evidence="4" id="KW-1185">Reference proteome</keyword>
<evidence type="ECO:0000313" key="4">
    <source>
        <dbReference type="Proteomes" id="UP000241762"/>
    </source>
</evidence>
<feature type="domain" description="HIT" evidence="2">
    <location>
        <begin position="5"/>
        <end position="111"/>
    </location>
</feature>
<dbReference type="AlphaFoldDB" id="A0A2P1P962"/>
<comment type="caution">
    <text evidence="1">Lacks conserved residue(s) required for the propagation of feature annotation.</text>
</comment>
<dbReference type="InterPro" id="IPR011146">
    <property type="entry name" value="HIT-like"/>
</dbReference>
<dbReference type="RefSeq" id="WP_106874647.1">
    <property type="nucleotide sequence ID" value="NZ_CP027845.1"/>
</dbReference>
<dbReference type="OrthoDB" id="9784774at2"/>
<accession>A0A2P1P962</accession>
<dbReference type="KEGG" id="ptc:phytr_8700"/>
<dbReference type="Proteomes" id="UP000241762">
    <property type="component" value="Chromosome"/>
</dbReference>
<evidence type="ECO:0000256" key="1">
    <source>
        <dbReference type="PROSITE-ProRule" id="PRU00464"/>
    </source>
</evidence>
<reference evidence="3 4" key="1">
    <citation type="submission" date="2018-03" db="EMBL/GenBank/DDBJ databases">
        <title>A gene transfer event suggests a long-term partnership between eustigmatophyte algae and a novel lineage of endosymbiotic bacteria.</title>
        <authorList>
            <person name="Yurchenko T."/>
            <person name="Sevcikova T."/>
            <person name="Pribyl P."/>
            <person name="El Karkouri K."/>
            <person name="Klimes V."/>
            <person name="Amaral R."/>
            <person name="Zbrankova V."/>
            <person name="Kim E."/>
            <person name="Raoult D."/>
            <person name="Santos L.M.A."/>
            <person name="Elias M."/>
        </authorList>
    </citation>
    <scope>NUCLEOTIDE SEQUENCE [LARGE SCALE GENOMIC DNA]</scope>
    <source>
        <strain evidence="3">CCALA 838</strain>
    </source>
</reference>
<dbReference type="PANTHER" id="PTHR46648">
    <property type="entry name" value="HIT FAMILY PROTEIN 1"/>
    <property type="match status" value="1"/>
</dbReference>
<dbReference type="Pfam" id="PF01230">
    <property type="entry name" value="HIT"/>
    <property type="match status" value="1"/>
</dbReference>
<name>A0A2P1P962_9RICK</name>
<dbReference type="Gene3D" id="3.30.428.10">
    <property type="entry name" value="HIT-like"/>
    <property type="match status" value="1"/>
</dbReference>
<dbReference type="InterPro" id="IPR001310">
    <property type="entry name" value="Histidine_triad_HIT"/>
</dbReference>
<proteinExistence type="predicted"/>
<dbReference type="PROSITE" id="PS51084">
    <property type="entry name" value="HIT_2"/>
    <property type="match status" value="1"/>
</dbReference>
<evidence type="ECO:0000313" key="3">
    <source>
        <dbReference type="EMBL" id="AVP87801.1"/>
    </source>
</evidence>
<dbReference type="GO" id="GO:0003824">
    <property type="term" value="F:catalytic activity"/>
    <property type="evidence" value="ECO:0007669"/>
    <property type="project" value="InterPro"/>
</dbReference>